<dbReference type="RefSeq" id="WP_060687681.1">
    <property type="nucleotide sequence ID" value="NZ_LGKN01000006.1"/>
</dbReference>
<comment type="similarity">
    <text evidence="1 3 5">Belongs to the Glu/Leu/Phe/Val dehydrogenases family.</text>
</comment>
<dbReference type="SUPFAM" id="SSF53223">
    <property type="entry name" value="Aminoacid dehydrogenase-like, N-terminal domain"/>
    <property type="match status" value="1"/>
</dbReference>
<organism evidence="7 8">
    <name type="scientific">Ardenticatena maritima</name>
    <dbReference type="NCBI Taxonomy" id="872965"/>
    <lineage>
        <taxon>Bacteria</taxon>
        <taxon>Bacillati</taxon>
        <taxon>Chloroflexota</taxon>
        <taxon>Ardenticatenia</taxon>
        <taxon>Ardenticatenales</taxon>
        <taxon>Ardenticatenaceae</taxon>
        <taxon>Ardenticatena</taxon>
    </lineage>
</organism>
<dbReference type="PRINTS" id="PR00082">
    <property type="entry name" value="GLFDHDRGNASE"/>
</dbReference>
<dbReference type="Proteomes" id="UP000050502">
    <property type="component" value="Unassembled WGS sequence"/>
</dbReference>
<evidence type="ECO:0000256" key="1">
    <source>
        <dbReference type="ARBA" id="ARBA00006382"/>
    </source>
</evidence>
<dbReference type="GO" id="GO:0006538">
    <property type="term" value="P:L-glutamate catabolic process"/>
    <property type="evidence" value="ECO:0007669"/>
    <property type="project" value="TreeGrafter"/>
</dbReference>
<evidence type="ECO:0000259" key="6">
    <source>
        <dbReference type="SMART" id="SM00839"/>
    </source>
</evidence>
<accession>A0A0N8GRS9</accession>
<sequence length="430" mass="46901">MPLRRLRHRTGAFASGPNPFDIAIEQFESALPYLKLKAGLIEFLRHADRAVIVNFPVIMDDGSVRVFDGFRVQHDVTLGPSHGGIRYHAGLTLSEVTAFAMWNTWKAALVDVPFGGAAGGVAVNPFELSEKELERLTRRYVMDILPNIGPEEDILSPDFNTDEQIMAWVMDTVSMAKGYSVAAIATGKPEPLGGTVGWRGSIGLGLTYVTEEILARLNMPLEGATVAVQGFGRVGSHAARYLWSRGARVVAITDMGGGIYAPTGFDVEEVQRYAREHGSVAGFPRAEAIGDEDLLTMPVDILVLAALGNQIRADNAHLVQARVIVEGGPGVVTPRADRILAAEKPDVVLIPDILAASGGLVVSYFEWVQDLQSFFWSQEEIEKQLRKVMLRALDKTWATAERLDVPLRTAAYVCAIERVAQATLDRGIWP</sequence>
<dbReference type="SUPFAM" id="SSF51735">
    <property type="entry name" value="NAD(P)-binding Rossmann-fold domains"/>
    <property type="match status" value="1"/>
</dbReference>
<dbReference type="PANTHER" id="PTHR11606">
    <property type="entry name" value="GLUTAMATE DEHYDROGENASE"/>
    <property type="match status" value="1"/>
</dbReference>
<evidence type="ECO:0000313" key="7">
    <source>
        <dbReference type="EMBL" id="KPL87346.1"/>
    </source>
</evidence>
<comment type="caution">
    <text evidence="7">The sequence shown here is derived from an EMBL/GenBank/DDBJ whole genome shotgun (WGS) entry which is preliminary data.</text>
</comment>
<dbReference type="InterPro" id="IPR006097">
    <property type="entry name" value="Glu/Leu/Phe/Val/Trp_DH_dimer"/>
</dbReference>
<evidence type="ECO:0000256" key="5">
    <source>
        <dbReference type="RuleBase" id="RU004417"/>
    </source>
</evidence>
<protein>
    <recommendedName>
        <fullName evidence="3">Glutamate dehydrogenase</fullName>
    </recommendedName>
</protein>
<feature type="site" description="Important for catalysis" evidence="4">
    <location>
        <position position="158"/>
    </location>
</feature>
<dbReference type="PATRIC" id="fig|872965.6.peg.2704"/>
<dbReference type="CDD" id="cd01076">
    <property type="entry name" value="NAD_bind_1_Glu_DH"/>
    <property type="match status" value="1"/>
</dbReference>
<dbReference type="PIRSF" id="PIRSF000185">
    <property type="entry name" value="Glu_DH"/>
    <property type="match status" value="1"/>
</dbReference>
<keyword evidence="2 3" id="KW-0560">Oxidoreductase</keyword>
<dbReference type="AlphaFoldDB" id="A0A0N8GRS9"/>
<dbReference type="InterPro" id="IPR006096">
    <property type="entry name" value="Glu/Leu/Phe/Val/Trp_DH_C"/>
</dbReference>
<name>A0A0N8GRS9_9CHLR</name>
<feature type="domain" description="Glutamate/phenylalanine/leucine/valine/L-tryptophan dehydrogenase C-terminal" evidence="6">
    <location>
        <begin position="200"/>
        <end position="427"/>
    </location>
</feature>
<evidence type="ECO:0000256" key="4">
    <source>
        <dbReference type="PIRSR" id="PIRSR000185-3"/>
    </source>
</evidence>
<dbReference type="Gene3D" id="3.40.50.720">
    <property type="entry name" value="NAD(P)-binding Rossmann-like Domain"/>
    <property type="match status" value="1"/>
</dbReference>
<dbReference type="Pfam" id="PF00208">
    <property type="entry name" value="ELFV_dehydrog"/>
    <property type="match status" value="1"/>
</dbReference>
<dbReference type="GO" id="GO:0004352">
    <property type="term" value="F:glutamate dehydrogenase (NAD+) activity"/>
    <property type="evidence" value="ECO:0007669"/>
    <property type="project" value="TreeGrafter"/>
</dbReference>
<proteinExistence type="inferred from homology"/>
<evidence type="ECO:0000256" key="3">
    <source>
        <dbReference type="PIRNR" id="PIRNR000185"/>
    </source>
</evidence>
<dbReference type="Pfam" id="PF02812">
    <property type="entry name" value="ELFV_dehydrog_N"/>
    <property type="match status" value="1"/>
</dbReference>
<dbReference type="InterPro" id="IPR014362">
    <property type="entry name" value="Glu_DH"/>
</dbReference>
<gene>
    <name evidence="7" type="ORF">SE16_11200</name>
</gene>
<dbReference type="SMART" id="SM00839">
    <property type="entry name" value="ELFV_dehydrog"/>
    <property type="match status" value="1"/>
</dbReference>
<dbReference type="Gene3D" id="3.40.50.10860">
    <property type="entry name" value="Leucine Dehydrogenase, chain A, domain 1"/>
    <property type="match status" value="1"/>
</dbReference>
<dbReference type="EMBL" id="LGKN01000006">
    <property type="protein sequence ID" value="KPL87346.1"/>
    <property type="molecule type" value="Genomic_DNA"/>
</dbReference>
<evidence type="ECO:0000256" key="2">
    <source>
        <dbReference type="ARBA" id="ARBA00023002"/>
    </source>
</evidence>
<dbReference type="InterPro" id="IPR036291">
    <property type="entry name" value="NAD(P)-bd_dom_sf"/>
</dbReference>
<evidence type="ECO:0000313" key="8">
    <source>
        <dbReference type="Proteomes" id="UP000050502"/>
    </source>
</evidence>
<dbReference type="PANTHER" id="PTHR11606:SF13">
    <property type="entry name" value="GLUTAMATE DEHYDROGENASE 1, MITOCHONDRIAL"/>
    <property type="match status" value="1"/>
</dbReference>
<dbReference type="InterPro" id="IPR033922">
    <property type="entry name" value="NAD_bind_Glu_DH"/>
</dbReference>
<dbReference type="InterPro" id="IPR006095">
    <property type="entry name" value="Glu/Leu/Phe/Val/Trp_DH"/>
</dbReference>
<reference evidence="7 8" key="1">
    <citation type="submission" date="2015-07" db="EMBL/GenBank/DDBJ databases">
        <title>Whole genome sequence of Ardenticatena maritima DSM 23922.</title>
        <authorList>
            <person name="Hemp J."/>
            <person name="Ward L.M."/>
            <person name="Pace L.A."/>
            <person name="Fischer W.W."/>
        </authorList>
    </citation>
    <scope>NUCLEOTIDE SEQUENCE [LARGE SCALE GENOMIC DNA]</scope>
    <source>
        <strain evidence="7 8">110S</strain>
    </source>
</reference>
<dbReference type="InterPro" id="IPR046346">
    <property type="entry name" value="Aminoacid_DH-like_N_sf"/>
</dbReference>